<evidence type="ECO:0008006" key="4">
    <source>
        <dbReference type="Google" id="ProtNLM"/>
    </source>
</evidence>
<gene>
    <name evidence="2" type="ORF">CSW08_11210</name>
</gene>
<evidence type="ECO:0000313" key="3">
    <source>
        <dbReference type="Proteomes" id="UP000233435"/>
    </source>
</evidence>
<dbReference type="EMBL" id="PJEO01000040">
    <property type="protein sequence ID" value="PKQ44880.1"/>
    <property type="molecule type" value="Genomic_DNA"/>
</dbReference>
<dbReference type="Gene3D" id="2.170.120.40">
    <property type="entry name" value="YbbR-like domain"/>
    <property type="match status" value="1"/>
</dbReference>
<dbReference type="PANTHER" id="PTHR37804:SF1">
    <property type="entry name" value="CDAA REGULATORY PROTEIN CDAR"/>
    <property type="match status" value="1"/>
</dbReference>
<evidence type="ECO:0000313" key="2">
    <source>
        <dbReference type="EMBL" id="PKQ44880.1"/>
    </source>
</evidence>
<keyword evidence="1" id="KW-1133">Transmembrane helix</keyword>
<organism evidence="2 3">
    <name type="scientific">Confluentibacter flavum</name>
    <dbReference type="NCBI Taxonomy" id="1909700"/>
    <lineage>
        <taxon>Bacteria</taxon>
        <taxon>Pseudomonadati</taxon>
        <taxon>Bacteroidota</taxon>
        <taxon>Flavobacteriia</taxon>
        <taxon>Flavobacteriales</taxon>
        <taxon>Flavobacteriaceae</taxon>
        <taxon>Confluentibacter</taxon>
    </lineage>
</organism>
<comment type="caution">
    <text evidence="2">The sequence shown here is derived from an EMBL/GenBank/DDBJ whole genome shotgun (WGS) entry which is preliminary data.</text>
</comment>
<sequence length="320" mass="36476">MQKLKKEILISIRNRKINVFFLFLLLAFIILIFTKLSNEFTNTITFDINKINVPQENVVLNDSNAKLKVTLKTHGFKWLTYYFSQPKINIDFSKDVVKTKSAFIWDKSKAYMYTDEQFGNNVQLLNISPDTLVFKYDVNLVKKIPVILNTEVGFTAGFDITGNYKLVPDSIVVVGPEIIASKVKSVQTEKLTLNEVRSNISSAVKLKLPKNNKDLKFSANEIQVSATVEKYTEGTLKIPVSVINVPNDMTLNYFPKEVNVAYYTSLKDFNAIKAEDFIVECDFSTVENQQAYLTPKLTIISKLVKSAKVNQQHIEFIILE</sequence>
<evidence type="ECO:0000256" key="1">
    <source>
        <dbReference type="SAM" id="Phobius"/>
    </source>
</evidence>
<dbReference type="Gene3D" id="2.170.120.30">
    <property type="match status" value="1"/>
</dbReference>
<dbReference type="OrthoDB" id="1150187at2"/>
<feature type="transmembrane region" description="Helical" evidence="1">
    <location>
        <begin position="20"/>
        <end position="37"/>
    </location>
</feature>
<reference evidence="2 3" key="1">
    <citation type="submission" date="2017-12" db="EMBL/GenBank/DDBJ databases">
        <title>Confluentibacter flavum sp. nov., isolated from the saline lake.</title>
        <authorList>
            <person name="Yu L."/>
        </authorList>
    </citation>
    <scope>NUCLEOTIDE SEQUENCE [LARGE SCALE GENOMIC DNA]</scope>
    <source>
        <strain evidence="2 3">3B</strain>
    </source>
</reference>
<keyword evidence="3" id="KW-1185">Reference proteome</keyword>
<dbReference type="AlphaFoldDB" id="A0A2N3HIS2"/>
<protein>
    <recommendedName>
        <fullName evidence="4">YbbR-like domain-containing protein</fullName>
    </recommendedName>
</protein>
<accession>A0A2N3HIS2</accession>
<proteinExistence type="predicted"/>
<dbReference type="Proteomes" id="UP000233435">
    <property type="component" value="Unassembled WGS sequence"/>
</dbReference>
<keyword evidence="1" id="KW-0472">Membrane</keyword>
<keyword evidence="1" id="KW-0812">Transmembrane</keyword>
<dbReference type="PANTHER" id="PTHR37804">
    <property type="entry name" value="CDAA REGULATORY PROTEIN CDAR"/>
    <property type="match status" value="1"/>
</dbReference>
<name>A0A2N3HIS2_9FLAO</name>
<dbReference type="InterPro" id="IPR053154">
    <property type="entry name" value="c-di-AMP_regulator"/>
</dbReference>